<evidence type="ECO:0000256" key="2">
    <source>
        <dbReference type="SAM" id="SignalP"/>
    </source>
</evidence>
<dbReference type="PROSITE" id="PS51257">
    <property type="entry name" value="PROKAR_LIPOPROTEIN"/>
    <property type="match status" value="1"/>
</dbReference>
<reference evidence="4 5" key="1">
    <citation type="submission" date="2022-10" db="EMBL/GenBank/DDBJ databases">
        <title>The complete genomes of actinobacterial strains from the NBC collection.</title>
        <authorList>
            <person name="Joergensen T.S."/>
            <person name="Alvarez Arevalo M."/>
            <person name="Sterndorff E.B."/>
            <person name="Faurdal D."/>
            <person name="Vuksanovic O."/>
            <person name="Mourched A.-S."/>
            <person name="Charusanti P."/>
            <person name="Shaw S."/>
            <person name="Blin K."/>
            <person name="Weber T."/>
        </authorList>
    </citation>
    <scope>NUCLEOTIDE SEQUENCE [LARGE SCALE GENOMIC DNA]</scope>
    <source>
        <strain evidence="4 5">NBC_00319</strain>
    </source>
</reference>
<feature type="compositionally biased region" description="Pro residues" evidence="1">
    <location>
        <begin position="26"/>
        <end position="41"/>
    </location>
</feature>
<keyword evidence="5" id="KW-1185">Reference proteome</keyword>
<evidence type="ECO:0000313" key="5">
    <source>
        <dbReference type="Proteomes" id="UP001432128"/>
    </source>
</evidence>
<dbReference type="PANTHER" id="PTHR30290:SF65">
    <property type="entry name" value="MONOACYL PHOSPHATIDYLINOSITOL TETRAMANNOSIDE-BINDING PROTEIN LPQW-RELATED"/>
    <property type="match status" value="1"/>
</dbReference>
<dbReference type="InterPro" id="IPR000914">
    <property type="entry name" value="SBP_5_dom"/>
</dbReference>
<feature type="domain" description="Solute-binding protein family 5" evidence="3">
    <location>
        <begin position="108"/>
        <end position="399"/>
    </location>
</feature>
<feature type="region of interest" description="Disordered" evidence="1">
    <location>
        <begin position="25"/>
        <end position="46"/>
    </location>
</feature>
<feature type="region of interest" description="Disordered" evidence="1">
    <location>
        <begin position="512"/>
        <end position="559"/>
    </location>
</feature>
<dbReference type="KEGG" id="whr:OG579_06035"/>
<evidence type="ECO:0000313" key="4">
    <source>
        <dbReference type="EMBL" id="WUM21350.1"/>
    </source>
</evidence>
<dbReference type="GO" id="GO:0015833">
    <property type="term" value="P:peptide transport"/>
    <property type="evidence" value="ECO:0007669"/>
    <property type="project" value="TreeGrafter"/>
</dbReference>
<feature type="region of interest" description="Disordered" evidence="1">
    <location>
        <begin position="380"/>
        <end position="428"/>
    </location>
</feature>
<keyword evidence="2" id="KW-0732">Signal</keyword>
<sequence>MRRRAPRWAVVLGCVAVLSTAACTADPPPPVQQSETPPPATDVPQGQTISVATDSIGVGLNPHLSADQSPVTAAVAAMTLPSAFIPSAGPGGVSWALDTAVLDGAEVTSQSPFTVTYRIAQDAQWSDGLPVTADDFSYLWQQMSRQPGTIAPAGYRLIDDVASRAGGKEAVVRFRTPYPAWRELFSAMLPSHVLRGVPQGFQTGMDVGLPVSAGRYSITVIDTSRDEVRLQRNDRFWRTPAVVDQIVLHRVGTASQLAESIRSTDTRVVALAGGPALAGTLSAIPGVATGRTPVGRSLGVTVNTRTPSMSLPSVRQAVLGIIDPQVLTDASAGESTVTPFAGAVLVPTDPGYVPVDSTRPSPEAISSLLSSAGYFPVPSAVSTTPTGSGTTTGTTTPTTTTPTTTTTPSTTDAASGPSLPSGVVPLQRGGSTLSVRVGVVAGDVRTRAAADSVADQLRAAGIATEVRALTSAELYGPALTGGDVDLVVGWRTASVTPATRLASAVECDQTDAAPASGTASSGAPASGSATPSSVPTTTTGTSTADQGGGRNDSDQVRFPSNVSGLCDPTLVGLAARAMGSVDPIADLRTAAAVIAEQHVYLPVYQDSMLTAIGPGVRDVPLQGPVGTAIFGATGGWRLADR</sequence>
<proteinExistence type="predicted"/>
<dbReference type="PANTHER" id="PTHR30290">
    <property type="entry name" value="PERIPLASMIC BINDING COMPONENT OF ABC TRANSPORTER"/>
    <property type="match status" value="1"/>
</dbReference>
<feature type="signal peptide" evidence="2">
    <location>
        <begin position="1"/>
        <end position="24"/>
    </location>
</feature>
<organism evidence="4 5">
    <name type="scientific">Williamsia herbipolensis</name>
    <dbReference type="NCBI Taxonomy" id="1603258"/>
    <lineage>
        <taxon>Bacteria</taxon>
        <taxon>Bacillati</taxon>
        <taxon>Actinomycetota</taxon>
        <taxon>Actinomycetes</taxon>
        <taxon>Mycobacteriales</taxon>
        <taxon>Nocardiaceae</taxon>
        <taxon>Williamsia</taxon>
    </lineage>
</organism>
<dbReference type="Pfam" id="PF00496">
    <property type="entry name" value="SBP_bac_5"/>
    <property type="match status" value="1"/>
</dbReference>
<dbReference type="Proteomes" id="UP001432128">
    <property type="component" value="Chromosome"/>
</dbReference>
<protein>
    <submittedName>
        <fullName evidence="4">ABC transporter family substrate-binding protein</fullName>
    </submittedName>
</protein>
<dbReference type="SUPFAM" id="SSF53850">
    <property type="entry name" value="Periplasmic binding protein-like II"/>
    <property type="match status" value="1"/>
</dbReference>
<dbReference type="GO" id="GO:1904680">
    <property type="term" value="F:peptide transmembrane transporter activity"/>
    <property type="evidence" value="ECO:0007669"/>
    <property type="project" value="TreeGrafter"/>
</dbReference>
<feature type="compositionally biased region" description="Low complexity" evidence="1">
    <location>
        <begin position="382"/>
        <end position="411"/>
    </location>
</feature>
<evidence type="ECO:0000259" key="3">
    <source>
        <dbReference type="Pfam" id="PF00496"/>
    </source>
</evidence>
<dbReference type="AlphaFoldDB" id="A0AAU4K5F4"/>
<feature type="chain" id="PRO_5043435834" evidence="2">
    <location>
        <begin position="25"/>
        <end position="641"/>
    </location>
</feature>
<dbReference type="EMBL" id="CP108021">
    <property type="protein sequence ID" value="WUM21350.1"/>
    <property type="molecule type" value="Genomic_DNA"/>
</dbReference>
<dbReference type="Gene3D" id="3.10.105.10">
    <property type="entry name" value="Dipeptide-binding Protein, Domain 3"/>
    <property type="match status" value="1"/>
</dbReference>
<dbReference type="RefSeq" id="WP_328858442.1">
    <property type="nucleotide sequence ID" value="NZ_CP108021.1"/>
</dbReference>
<evidence type="ECO:0000256" key="1">
    <source>
        <dbReference type="SAM" id="MobiDB-lite"/>
    </source>
</evidence>
<dbReference type="Gene3D" id="3.90.76.10">
    <property type="entry name" value="Dipeptide-binding Protein, Domain 1"/>
    <property type="match status" value="1"/>
</dbReference>
<dbReference type="CDD" id="cd08501">
    <property type="entry name" value="PBP2_Lpqw"/>
    <property type="match status" value="1"/>
</dbReference>
<name>A0AAU4K5F4_9NOCA</name>
<accession>A0AAU4K5F4</accession>
<dbReference type="InterPro" id="IPR039424">
    <property type="entry name" value="SBP_5"/>
</dbReference>
<gene>
    <name evidence="4" type="ORF">OG579_06035</name>
</gene>
<feature type="compositionally biased region" description="Low complexity" evidence="1">
    <location>
        <begin position="512"/>
        <end position="544"/>
    </location>
</feature>